<dbReference type="InterPro" id="IPR006091">
    <property type="entry name" value="Acyl-CoA_Oxase/DH_mid-dom"/>
</dbReference>
<dbReference type="InterPro" id="IPR009100">
    <property type="entry name" value="AcylCoA_DH/oxidase_NM_dom_sf"/>
</dbReference>
<feature type="domain" description="Acyl-CoA oxidase/dehydrogenase middle" evidence="7">
    <location>
        <begin position="121"/>
        <end position="212"/>
    </location>
</feature>
<keyword evidence="10" id="KW-1185">Reference proteome</keyword>
<dbReference type="InterPro" id="IPR009075">
    <property type="entry name" value="AcylCo_DH/oxidase_C"/>
</dbReference>
<keyword evidence="4 5" id="KW-0274">FAD</keyword>
<evidence type="ECO:0000256" key="3">
    <source>
        <dbReference type="ARBA" id="ARBA00022630"/>
    </source>
</evidence>
<dbReference type="Gene3D" id="1.10.540.10">
    <property type="entry name" value="Acyl-CoA dehydrogenase/oxidase, N-terminal domain"/>
    <property type="match status" value="1"/>
</dbReference>
<dbReference type="SUPFAM" id="SSF56645">
    <property type="entry name" value="Acyl-CoA dehydrogenase NM domain-like"/>
    <property type="match status" value="1"/>
</dbReference>
<feature type="domain" description="Acyl-CoA dehydrogenase/oxidase C-terminal" evidence="6">
    <location>
        <begin position="226"/>
        <end position="373"/>
    </location>
</feature>
<evidence type="ECO:0000256" key="4">
    <source>
        <dbReference type="ARBA" id="ARBA00022827"/>
    </source>
</evidence>
<dbReference type="EC" id="1.-.-.-" evidence="9"/>
<dbReference type="PANTHER" id="PTHR43884:SF12">
    <property type="entry name" value="ISOVALERYL-COA DEHYDROGENASE, MITOCHONDRIAL-RELATED"/>
    <property type="match status" value="1"/>
</dbReference>
<feature type="domain" description="Acyl-CoA dehydrogenase/oxidase N-terminal" evidence="8">
    <location>
        <begin position="6"/>
        <end position="117"/>
    </location>
</feature>
<dbReference type="Pfam" id="PF00441">
    <property type="entry name" value="Acyl-CoA_dh_1"/>
    <property type="match status" value="1"/>
</dbReference>
<dbReference type="InterPro" id="IPR037069">
    <property type="entry name" value="AcylCoA_DH/ox_N_sf"/>
</dbReference>
<dbReference type="Proteomes" id="UP001183777">
    <property type="component" value="Unassembled WGS sequence"/>
</dbReference>
<dbReference type="Pfam" id="PF02771">
    <property type="entry name" value="Acyl-CoA_dh_N"/>
    <property type="match status" value="1"/>
</dbReference>
<comment type="caution">
    <text evidence="9">The sequence shown here is derived from an EMBL/GenBank/DDBJ whole genome shotgun (WGS) entry which is preliminary data.</text>
</comment>
<dbReference type="SUPFAM" id="SSF47203">
    <property type="entry name" value="Acyl-CoA dehydrogenase C-terminal domain-like"/>
    <property type="match status" value="1"/>
</dbReference>
<dbReference type="Gene3D" id="1.20.140.10">
    <property type="entry name" value="Butyryl-CoA Dehydrogenase, subunit A, domain 3"/>
    <property type="match status" value="1"/>
</dbReference>
<gene>
    <name evidence="9" type="ORF">RM649_03765</name>
</gene>
<dbReference type="RefSeq" id="WP_200695482.1">
    <property type="nucleotide sequence ID" value="NZ_JAVREX010000001.1"/>
</dbReference>
<protein>
    <submittedName>
        <fullName evidence="9">Acyl-CoA dehydrogenase family protein</fullName>
        <ecNumber evidence="9">1.-.-.-</ecNumber>
    </submittedName>
</protein>
<comment type="cofactor">
    <cofactor evidence="1 5">
        <name>FAD</name>
        <dbReference type="ChEBI" id="CHEBI:57692"/>
    </cofactor>
</comment>
<sequence>MDFTFTPSQDELAARVGAFAAERIAPYRREQDRGGTYRPGLFPDMAAADLFALRIPEEYGGLGLDAVSAGIALERLAAADLSVCFPVLNAALIGGVLADNGDPEQRAAWLPPIARGDAVVALALTEPDHGTDAAGIRMEARPDGDGWLLTGEKTSIMIAAHATHGLVFARTGGEGARGISAFYIALDDARVHREQLTDLGCRAGGRGRIVLDGLRVGPRDLVGEPGGGFAAVMRGFGVSRALIALMAVAVGDAALEEAYAHAARRTAFGRPLGQFQSVSFPLVEHTTLLHAARLVAYEALCRADRGEDPRIPSNMAKWWAPKAAVEATHQALLTMGHLGWSEDGPIAQRLRDVIGLQLADGTAAATKLTVARLVLGKEYAP</sequence>
<keyword evidence="3 5" id="KW-0285">Flavoprotein</keyword>
<dbReference type="PANTHER" id="PTHR43884">
    <property type="entry name" value="ACYL-COA DEHYDROGENASE"/>
    <property type="match status" value="1"/>
</dbReference>
<name>A0ABU2RH03_9ACTN</name>
<accession>A0ABU2RH03</accession>
<dbReference type="Gene3D" id="2.40.110.10">
    <property type="entry name" value="Butyryl-CoA Dehydrogenase, subunit A, domain 2"/>
    <property type="match status" value="1"/>
</dbReference>
<evidence type="ECO:0000313" key="9">
    <source>
        <dbReference type="EMBL" id="MDT0426764.1"/>
    </source>
</evidence>
<evidence type="ECO:0000256" key="5">
    <source>
        <dbReference type="RuleBase" id="RU362125"/>
    </source>
</evidence>
<reference evidence="10" key="1">
    <citation type="submission" date="2023-07" db="EMBL/GenBank/DDBJ databases">
        <title>30 novel species of actinomycetes from the DSMZ collection.</title>
        <authorList>
            <person name="Nouioui I."/>
        </authorList>
    </citation>
    <scope>NUCLEOTIDE SEQUENCE [LARGE SCALE GENOMIC DNA]</scope>
    <source>
        <strain evidence="10">DSM 41770</strain>
    </source>
</reference>
<dbReference type="EMBL" id="JAVREX010000001">
    <property type="protein sequence ID" value="MDT0426764.1"/>
    <property type="molecule type" value="Genomic_DNA"/>
</dbReference>
<evidence type="ECO:0000256" key="2">
    <source>
        <dbReference type="ARBA" id="ARBA00009347"/>
    </source>
</evidence>
<evidence type="ECO:0000259" key="8">
    <source>
        <dbReference type="Pfam" id="PF02771"/>
    </source>
</evidence>
<evidence type="ECO:0000259" key="6">
    <source>
        <dbReference type="Pfam" id="PF00441"/>
    </source>
</evidence>
<dbReference type="InterPro" id="IPR046373">
    <property type="entry name" value="Acyl-CoA_Oxase/DH_mid-dom_sf"/>
</dbReference>
<evidence type="ECO:0000256" key="1">
    <source>
        <dbReference type="ARBA" id="ARBA00001974"/>
    </source>
</evidence>
<organism evidence="9 10">
    <name type="scientific">Streptomyces salyersiae</name>
    <dbReference type="NCBI Taxonomy" id="3075530"/>
    <lineage>
        <taxon>Bacteria</taxon>
        <taxon>Bacillati</taxon>
        <taxon>Actinomycetota</taxon>
        <taxon>Actinomycetes</taxon>
        <taxon>Kitasatosporales</taxon>
        <taxon>Streptomycetaceae</taxon>
        <taxon>Streptomyces</taxon>
    </lineage>
</organism>
<dbReference type="GO" id="GO:0016491">
    <property type="term" value="F:oxidoreductase activity"/>
    <property type="evidence" value="ECO:0007669"/>
    <property type="project" value="UniProtKB-KW"/>
</dbReference>
<proteinExistence type="inferred from homology"/>
<evidence type="ECO:0000259" key="7">
    <source>
        <dbReference type="Pfam" id="PF02770"/>
    </source>
</evidence>
<dbReference type="Pfam" id="PF02770">
    <property type="entry name" value="Acyl-CoA_dh_M"/>
    <property type="match status" value="1"/>
</dbReference>
<keyword evidence="5 9" id="KW-0560">Oxidoreductase</keyword>
<evidence type="ECO:0000313" key="10">
    <source>
        <dbReference type="Proteomes" id="UP001183777"/>
    </source>
</evidence>
<dbReference type="InterPro" id="IPR036250">
    <property type="entry name" value="AcylCo_DH-like_C"/>
</dbReference>
<comment type="similarity">
    <text evidence="2 5">Belongs to the acyl-CoA dehydrogenase family.</text>
</comment>
<dbReference type="InterPro" id="IPR013786">
    <property type="entry name" value="AcylCoA_DH/ox_N"/>
</dbReference>